<dbReference type="PROSITE" id="PS50949">
    <property type="entry name" value="HTH_GNTR"/>
    <property type="match status" value="1"/>
</dbReference>
<dbReference type="Pfam" id="PF00392">
    <property type="entry name" value="GntR"/>
    <property type="match status" value="1"/>
</dbReference>
<evidence type="ECO:0000313" key="6">
    <source>
        <dbReference type="Proteomes" id="UP001149140"/>
    </source>
</evidence>
<keyword evidence="2" id="KW-0238">DNA-binding</keyword>
<dbReference type="RefSeq" id="WP_270038356.1">
    <property type="nucleotide sequence ID" value="NZ_JAPDOD010000002.1"/>
</dbReference>
<keyword evidence="3" id="KW-0804">Transcription</keyword>
<dbReference type="SMART" id="SM00866">
    <property type="entry name" value="UTRA"/>
    <property type="match status" value="1"/>
</dbReference>
<dbReference type="PANTHER" id="PTHR44846">
    <property type="entry name" value="MANNOSYL-D-GLYCERATE TRANSPORT/METABOLISM SYSTEM REPRESSOR MNGR-RELATED"/>
    <property type="match status" value="1"/>
</dbReference>
<gene>
    <name evidence="5" type="ORF">OM076_04800</name>
</gene>
<evidence type="ECO:0000259" key="4">
    <source>
        <dbReference type="PROSITE" id="PS50949"/>
    </source>
</evidence>
<dbReference type="InterPro" id="IPR011663">
    <property type="entry name" value="UTRA"/>
</dbReference>
<dbReference type="PRINTS" id="PR00035">
    <property type="entry name" value="HTHGNTR"/>
</dbReference>
<sequence>MLTAIDPTSDRPVFKQIADGLRSEILGGELEAGARMPSEQELMNRLHVARGTVRDAMDLLRAEGLVRTEHGRGSFVRDRPPVRRVAHDRFARRHRDRGQAAYLAELEAEGRRPEVQVLEIARVKVPDEVAVWLQLAIGAEVVIRRRRYLADSEPMELATSYIPLDLAEGTAIEDPNTGPGGIYARLEERGHELKRFSEEVSSRMPTSDEVRALVLQPGVPVFRVVRVAYDTNERPVEACDTVMAADRYVLSYELPAR</sequence>
<dbReference type="Gene3D" id="1.10.10.10">
    <property type="entry name" value="Winged helix-like DNA-binding domain superfamily/Winged helix DNA-binding domain"/>
    <property type="match status" value="1"/>
</dbReference>
<organism evidence="5 6">
    <name type="scientific">Solirubrobacter ginsenosidimutans</name>
    <dbReference type="NCBI Taxonomy" id="490573"/>
    <lineage>
        <taxon>Bacteria</taxon>
        <taxon>Bacillati</taxon>
        <taxon>Actinomycetota</taxon>
        <taxon>Thermoleophilia</taxon>
        <taxon>Solirubrobacterales</taxon>
        <taxon>Solirubrobacteraceae</taxon>
        <taxon>Solirubrobacter</taxon>
    </lineage>
</organism>
<dbReference type="Gene3D" id="3.40.1410.10">
    <property type="entry name" value="Chorismate lyase-like"/>
    <property type="match status" value="1"/>
</dbReference>
<dbReference type="Pfam" id="PF07702">
    <property type="entry name" value="UTRA"/>
    <property type="match status" value="1"/>
</dbReference>
<feature type="domain" description="HTH gntR-type" evidence="4">
    <location>
        <begin position="11"/>
        <end position="79"/>
    </location>
</feature>
<reference evidence="5" key="1">
    <citation type="submission" date="2022-10" db="EMBL/GenBank/DDBJ databases">
        <title>The WGS of Solirubrobacter ginsenosidimutans DSM 21036.</title>
        <authorList>
            <person name="Jiang Z."/>
        </authorList>
    </citation>
    <scope>NUCLEOTIDE SEQUENCE</scope>
    <source>
        <strain evidence="5">DSM 21036</strain>
    </source>
</reference>
<keyword evidence="6" id="KW-1185">Reference proteome</keyword>
<dbReference type="SMART" id="SM00345">
    <property type="entry name" value="HTH_GNTR"/>
    <property type="match status" value="1"/>
</dbReference>
<dbReference type="Proteomes" id="UP001149140">
    <property type="component" value="Unassembled WGS sequence"/>
</dbReference>
<dbReference type="InterPro" id="IPR028978">
    <property type="entry name" value="Chorismate_lyase_/UTRA_dom_sf"/>
</dbReference>
<evidence type="ECO:0000256" key="2">
    <source>
        <dbReference type="ARBA" id="ARBA00023125"/>
    </source>
</evidence>
<dbReference type="SUPFAM" id="SSF64288">
    <property type="entry name" value="Chorismate lyase-like"/>
    <property type="match status" value="1"/>
</dbReference>
<evidence type="ECO:0000256" key="3">
    <source>
        <dbReference type="ARBA" id="ARBA00023163"/>
    </source>
</evidence>
<comment type="caution">
    <text evidence="5">The sequence shown here is derived from an EMBL/GenBank/DDBJ whole genome shotgun (WGS) entry which is preliminary data.</text>
</comment>
<dbReference type="InterPro" id="IPR050679">
    <property type="entry name" value="Bact_HTH_transcr_reg"/>
</dbReference>
<dbReference type="PANTHER" id="PTHR44846:SF17">
    <property type="entry name" value="GNTR-FAMILY TRANSCRIPTIONAL REGULATOR"/>
    <property type="match status" value="1"/>
</dbReference>
<proteinExistence type="predicted"/>
<evidence type="ECO:0000313" key="5">
    <source>
        <dbReference type="EMBL" id="MDA0159574.1"/>
    </source>
</evidence>
<name>A0A9X3MN70_9ACTN</name>
<dbReference type="GO" id="GO:0003677">
    <property type="term" value="F:DNA binding"/>
    <property type="evidence" value="ECO:0007669"/>
    <property type="project" value="UniProtKB-KW"/>
</dbReference>
<keyword evidence="1" id="KW-0805">Transcription regulation</keyword>
<dbReference type="InterPro" id="IPR036388">
    <property type="entry name" value="WH-like_DNA-bd_sf"/>
</dbReference>
<dbReference type="InterPro" id="IPR036390">
    <property type="entry name" value="WH_DNA-bd_sf"/>
</dbReference>
<dbReference type="EMBL" id="JAPDOD010000002">
    <property type="protein sequence ID" value="MDA0159574.1"/>
    <property type="molecule type" value="Genomic_DNA"/>
</dbReference>
<evidence type="ECO:0000256" key="1">
    <source>
        <dbReference type="ARBA" id="ARBA00023015"/>
    </source>
</evidence>
<accession>A0A9X3MN70</accession>
<dbReference type="GO" id="GO:0045892">
    <property type="term" value="P:negative regulation of DNA-templated transcription"/>
    <property type="evidence" value="ECO:0007669"/>
    <property type="project" value="TreeGrafter"/>
</dbReference>
<dbReference type="AlphaFoldDB" id="A0A9X3MN70"/>
<protein>
    <submittedName>
        <fullName evidence="5">GntR family transcriptional regulator</fullName>
    </submittedName>
</protein>
<dbReference type="GO" id="GO:0003700">
    <property type="term" value="F:DNA-binding transcription factor activity"/>
    <property type="evidence" value="ECO:0007669"/>
    <property type="project" value="InterPro"/>
</dbReference>
<dbReference type="InterPro" id="IPR000524">
    <property type="entry name" value="Tscrpt_reg_HTH_GntR"/>
</dbReference>
<dbReference type="SUPFAM" id="SSF46785">
    <property type="entry name" value="Winged helix' DNA-binding domain"/>
    <property type="match status" value="1"/>
</dbReference>
<dbReference type="CDD" id="cd07377">
    <property type="entry name" value="WHTH_GntR"/>
    <property type="match status" value="1"/>
</dbReference>